<dbReference type="NCBIfam" id="TIGR02669">
    <property type="entry name" value="SpoIID_LytB"/>
    <property type="match status" value="1"/>
</dbReference>
<evidence type="ECO:0000313" key="3">
    <source>
        <dbReference type="EMBL" id="KIL37048.1"/>
    </source>
</evidence>
<accession>A0ABR5A7Q3</accession>
<gene>
    <name evidence="3" type="ORF">SD71_04030</name>
</gene>
<dbReference type="InterPro" id="IPR013693">
    <property type="entry name" value="SpoIID/LytB_N"/>
</dbReference>
<keyword evidence="4" id="KW-1185">Reference proteome</keyword>
<feature type="domain" description="SPOR" evidence="2">
    <location>
        <begin position="160"/>
        <end position="239"/>
    </location>
</feature>
<evidence type="ECO:0000259" key="2">
    <source>
        <dbReference type="PROSITE" id="PS51724"/>
    </source>
</evidence>
<dbReference type="InterPro" id="IPR013486">
    <property type="entry name" value="SpoIID/LytB"/>
</dbReference>
<feature type="signal peptide" evidence="1">
    <location>
        <begin position="1"/>
        <end position="21"/>
    </location>
</feature>
<evidence type="ECO:0000313" key="4">
    <source>
        <dbReference type="Proteomes" id="UP000054526"/>
    </source>
</evidence>
<dbReference type="Pfam" id="PF08486">
    <property type="entry name" value="SpoIID"/>
    <property type="match status" value="1"/>
</dbReference>
<dbReference type="InterPro" id="IPR007730">
    <property type="entry name" value="SPOR-like_dom"/>
</dbReference>
<keyword evidence="1" id="KW-0732">Signal</keyword>
<name>A0ABR5A7Q3_9BACL</name>
<organism evidence="3 4">
    <name type="scientific">Cohnella kolymensis</name>
    <dbReference type="NCBI Taxonomy" id="1590652"/>
    <lineage>
        <taxon>Bacteria</taxon>
        <taxon>Bacillati</taxon>
        <taxon>Bacillota</taxon>
        <taxon>Bacilli</taxon>
        <taxon>Bacillales</taxon>
        <taxon>Paenibacillaceae</taxon>
        <taxon>Cohnella</taxon>
    </lineage>
</organism>
<comment type="caution">
    <text evidence="3">The sequence shown here is derived from an EMBL/GenBank/DDBJ whole genome shotgun (WGS) entry which is preliminary data.</text>
</comment>
<proteinExistence type="predicted"/>
<reference evidence="3 4" key="1">
    <citation type="submission" date="2014-12" db="EMBL/GenBank/DDBJ databases">
        <title>Draft genome sequence of Cohnella kolymensis strain B-2846.</title>
        <authorList>
            <person name="Karlyshev A.V."/>
            <person name="Kudryashova E.B."/>
        </authorList>
    </citation>
    <scope>NUCLEOTIDE SEQUENCE [LARGE SCALE GENOMIC DNA]</scope>
    <source>
        <strain evidence="3 4">VKM B-2846</strain>
    </source>
</reference>
<dbReference type="PANTHER" id="PTHR30032:SF4">
    <property type="entry name" value="AMIDASE ENHANCER"/>
    <property type="match status" value="1"/>
</dbReference>
<dbReference type="PANTHER" id="PTHR30032">
    <property type="entry name" value="N-ACETYLMURAMOYL-L-ALANINE AMIDASE-RELATED"/>
    <property type="match status" value="1"/>
</dbReference>
<dbReference type="PROSITE" id="PS51724">
    <property type="entry name" value="SPOR"/>
    <property type="match status" value="1"/>
</dbReference>
<dbReference type="Pfam" id="PF05036">
    <property type="entry name" value="SPOR"/>
    <property type="match status" value="1"/>
</dbReference>
<evidence type="ECO:0000256" key="1">
    <source>
        <dbReference type="SAM" id="SignalP"/>
    </source>
</evidence>
<dbReference type="EMBL" id="JXAL01000003">
    <property type="protein sequence ID" value="KIL37048.1"/>
    <property type="molecule type" value="Genomic_DNA"/>
</dbReference>
<sequence>MMLVLILAVVVSGAAPLTSYAAVNVPDRIRVALFLNLGTKYQAITAAATLSSSGGLALSWRDSQNSLSADSIPAGQPARFSLDGYRAIVAETYELNAALVVLKKLQASSQAAFVTKLSKSGKTVYQVTEGVYPTAGAAATAVTKWTNAGAAAGVQSLQTPKVAGPWAVEAGPYTGRAEAEAAAELIGAAGLDTFVALKPQNNVMSYVVRVGQEKDASSAAALQQAASAASGANVRLPAASEPYAVIRNDMTYYGSANRPVSLYAVPLTGNGILRADPEGEAGIHVAERSKRTYRGSMEISAETGSLAVINDVDLEQYLYSVVGTEVSSGWPPEAQKAQAVAARSYALAGGMGFKLANVVDTTVSQAYYGIGAENPNSTAGVNGTKGEVLTFNGRIISALFSANAGGITADAAEGWGNPDPKMASAAISPDSGPQNGKMQWYRVATSTGDTGYVREDLAADSGQKNAAGIAQLRVTGDGVIVRSKPLVDSTAVARLSAGTLVVSLGKVPEVTVYSWVEAPKTAEELLASLNKRAKTPIAGPLNTLEVSRRGPSGRAIELQANGVKVAIEDPDNFRSALGGIRSTLFSIEETGRLTVRDADGTERQLAEQTGSVQIQGAAGEARTISDGSLFVLDGSGQLRAATAKPEFVISGKGWGHGIGMSQWGARGMAEQGYDYQSILKYYYKNVLIEKDAD</sequence>
<protein>
    <recommendedName>
        <fullName evidence="2">SPOR domain-containing protein</fullName>
    </recommendedName>
</protein>
<dbReference type="InterPro" id="IPR051922">
    <property type="entry name" value="Bact_Sporulation_Assoc"/>
</dbReference>
<feature type="chain" id="PRO_5047404994" description="SPOR domain-containing protein" evidence="1">
    <location>
        <begin position="22"/>
        <end position="693"/>
    </location>
</feature>
<dbReference type="Proteomes" id="UP000054526">
    <property type="component" value="Unassembled WGS sequence"/>
</dbReference>